<dbReference type="RefSeq" id="WP_379235109.1">
    <property type="nucleotide sequence ID" value="NZ_JBHSTE010000004.1"/>
</dbReference>
<dbReference type="PANTHER" id="PTHR43155">
    <property type="entry name" value="CYCLIC DI-GMP PHOSPHODIESTERASE PA4108-RELATED"/>
    <property type="match status" value="1"/>
</dbReference>
<accession>A0ABW1V440</accession>
<sequence length="310" mass="34864">MNKASVHSLKEGDKLAKSVITQNGTVILSSGTVLTKHYIKRLIERGIADVYIDREPEIKAIKKETPVKPSRHSKENITNILFHKLDQPSIPIFQFNARKESAFKRMYRKTVLDITHEPMIVELLNQLHESEPSLLEHCVNVSILSGMIGTEYGYDNAGMLELIIGSLLYDIGMLKLPASIMRSNRSLTGKQRDLLKNHTVDGYQLLRSINGMPERSALCALLHHEKFDGSGYPYQLTGKVIPSYAQIVGMADLYDALISPKPYRSPYKAVDAIELFYAAGNHYFRADLVNIFLKLIHVSPITSELRLSNG</sequence>
<dbReference type="SUPFAM" id="SSF109604">
    <property type="entry name" value="HD-domain/PDEase-like"/>
    <property type="match status" value="1"/>
</dbReference>
<proteinExistence type="predicted"/>
<dbReference type="GO" id="GO:0016787">
    <property type="term" value="F:hydrolase activity"/>
    <property type="evidence" value="ECO:0007669"/>
    <property type="project" value="UniProtKB-KW"/>
</dbReference>
<protein>
    <submittedName>
        <fullName evidence="2">HD-GYP domain-containing protein</fullName>
        <ecNumber evidence="2">3.1.4.-</ecNumber>
    </submittedName>
</protein>
<dbReference type="EMBL" id="JBHSTE010000004">
    <property type="protein sequence ID" value="MFC6333537.1"/>
    <property type="molecule type" value="Genomic_DNA"/>
</dbReference>
<keyword evidence="3" id="KW-1185">Reference proteome</keyword>
<dbReference type="CDD" id="cd00077">
    <property type="entry name" value="HDc"/>
    <property type="match status" value="1"/>
</dbReference>
<comment type="caution">
    <text evidence="2">The sequence shown here is derived from an EMBL/GenBank/DDBJ whole genome shotgun (WGS) entry which is preliminary data.</text>
</comment>
<evidence type="ECO:0000313" key="3">
    <source>
        <dbReference type="Proteomes" id="UP001596233"/>
    </source>
</evidence>
<dbReference type="Proteomes" id="UP001596233">
    <property type="component" value="Unassembled WGS sequence"/>
</dbReference>
<feature type="domain" description="HD-GYP" evidence="1">
    <location>
        <begin position="112"/>
        <end position="308"/>
    </location>
</feature>
<keyword evidence="2" id="KW-0378">Hydrolase</keyword>
<dbReference type="PROSITE" id="PS51832">
    <property type="entry name" value="HD_GYP"/>
    <property type="match status" value="1"/>
</dbReference>
<reference evidence="3" key="1">
    <citation type="journal article" date="2019" name="Int. J. Syst. Evol. Microbiol.">
        <title>The Global Catalogue of Microorganisms (GCM) 10K type strain sequencing project: providing services to taxonomists for standard genome sequencing and annotation.</title>
        <authorList>
            <consortium name="The Broad Institute Genomics Platform"/>
            <consortium name="The Broad Institute Genome Sequencing Center for Infectious Disease"/>
            <person name="Wu L."/>
            <person name="Ma J."/>
        </authorList>
    </citation>
    <scope>NUCLEOTIDE SEQUENCE [LARGE SCALE GENOMIC DNA]</scope>
    <source>
        <strain evidence="3">PCU 280</strain>
    </source>
</reference>
<evidence type="ECO:0000313" key="2">
    <source>
        <dbReference type="EMBL" id="MFC6333537.1"/>
    </source>
</evidence>
<dbReference type="Pfam" id="PF13487">
    <property type="entry name" value="HD_5"/>
    <property type="match status" value="1"/>
</dbReference>
<evidence type="ECO:0000259" key="1">
    <source>
        <dbReference type="PROSITE" id="PS51832"/>
    </source>
</evidence>
<dbReference type="InterPro" id="IPR037522">
    <property type="entry name" value="HD_GYP_dom"/>
</dbReference>
<dbReference type="InterPro" id="IPR003607">
    <property type="entry name" value="HD/PDEase_dom"/>
</dbReference>
<name>A0ABW1V440_9BACL</name>
<dbReference type="PANTHER" id="PTHR43155:SF2">
    <property type="entry name" value="CYCLIC DI-GMP PHOSPHODIESTERASE PA4108"/>
    <property type="match status" value="1"/>
</dbReference>
<organism evidence="2 3">
    <name type="scientific">Paenibacillus septentrionalis</name>
    <dbReference type="NCBI Taxonomy" id="429342"/>
    <lineage>
        <taxon>Bacteria</taxon>
        <taxon>Bacillati</taxon>
        <taxon>Bacillota</taxon>
        <taxon>Bacilli</taxon>
        <taxon>Bacillales</taxon>
        <taxon>Paenibacillaceae</taxon>
        <taxon>Paenibacillus</taxon>
    </lineage>
</organism>
<dbReference type="EC" id="3.1.4.-" evidence="2"/>
<dbReference type="SMART" id="SM00471">
    <property type="entry name" value="HDc"/>
    <property type="match status" value="1"/>
</dbReference>
<dbReference type="Gene3D" id="1.10.3210.10">
    <property type="entry name" value="Hypothetical protein af1432"/>
    <property type="match status" value="1"/>
</dbReference>
<gene>
    <name evidence="2" type="ORF">ACFP56_12980</name>
</gene>